<dbReference type="InterPro" id="IPR036390">
    <property type="entry name" value="WH_DNA-bd_sf"/>
</dbReference>
<keyword evidence="4" id="KW-0804">Transcription</keyword>
<dbReference type="SUPFAM" id="SSF53850">
    <property type="entry name" value="Periplasmic binding protein-like II"/>
    <property type="match status" value="1"/>
</dbReference>
<dbReference type="InterPro" id="IPR005119">
    <property type="entry name" value="LysR_subst-bd"/>
</dbReference>
<dbReference type="InterPro" id="IPR058163">
    <property type="entry name" value="LysR-type_TF_proteobact-type"/>
</dbReference>
<comment type="similarity">
    <text evidence="1">Belongs to the LysR transcriptional regulatory family.</text>
</comment>
<dbReference type="CDD" id="cd08422">
    <property type="entry name" value="PBP2_CrgA_like"/>
    <property type="match status" value="1"/>
</dbReference>
<keyword evidence="8" id="KW-1185">Reference proteome</keyword>
<dbReference type="Pfam" id="PF03466">
    <property type="entry name" value="LysR_substrate"/>
    <property type="match status" value="1"/>
</dbReference>
<gene>
    <name evidence="6" type="ORF">FHR90_000646</name>
    <name evidence="7" type="ORF">HUK83_11755</name>
</gene>
<evidence type="ECO:0000313" key="7">
    <source>
        <dbReference type="EMBL" id="NVN31006.1"/>
    </source>
</evidence>
<dbReference type="GO" id="GO:0003677">
    <property type="term" value="F:DNA binding"/>
    <property type="evidence" value="ECO:0007669"/>
    <property type="project" value="UniProtKB-KW"/>
</dbReference>
<proteinExistence type="inferred from homology"/>
<organism evidence="7 9">
    <name type="scientific">Endobacter medicaginis</name>
    <dbReference type="NCBI Taxonomy" id="1181271"/>
    <lineage>
        <taxon>Bacteria</taxon>
        <taxon>Pseudomonadati</taxon>
        <taxon>Pseudomonadota</taxon>
        <taxon>Alphaproteobacteria</taxon>
        <taxon>Acetobacterales</taxon>
        <taxon>Acetobacteraceae</taxon>
        <taxon>Endobacter</taxon>
    </lineage>
</organism>
<reference evidence="6 8" key="2">
    <citation type="submission" date="2020-08" db="EMBL/GenBank/DDBJ databases">
        <title>Genomic Encyclopedia of Type Strains, Phase III (KMG-III): the genomes of soil and plant-associated and newly described type strains.</title>
        <authorList>
            <person name="Whitman W."/>
        </authorList>
    </citation>
    <scope>NUCLEOTIDE SEQUENCE [LARGE SCALE GENOMIC DNA]</scope>
    <source>
        <strain evidence="6 8">CECT 8088</strain>
    </source>
</reference>
<accession>A0A850NT93</accession>
<dbReference type="Proteomes" id="UP000557688">
    <property type="component" value="Unassembled WGS sequence"/>
</dbReference>
<evidence type="ECO:0000313" key="6">
    <source>
        <dbReference type="EMBL" id="MBB3172832.1"/>
    </source>
</evidence>
<evidence type="ECO:0000313" key="8">
    <source>
        <dbReference type="Proteomes" id="UP000557688"/>
    </source>
</evidence>
<dbReference type="PANTHER" id="PTHR30537">
    <property type="entry name" value="HTH-TYPE TRANSCRIPTIONAL REGULATOR"/>
    <property type="match status" value="1"/>
</dbReference>
<dbReference type="Pfam" id="PF00126">
    <property type="entry name" value="HTH_1"/>
    <property type="match status" value="1"/>
</dbReference>
<dbReference type="AlphaFoldDB" id="A0A850NT93"/>
<dbReference type="PANTHER" id="PTHR30537:SF5">
    <property type="entry name" value="HTH-TYPE TRANSCRIPTIONAL ACTIVATOR TTDR-RELATED"/>
    <property type="match status" value="1"/>
</dbReference>
<dbReference type="RefSeq" id="WP_176624994.1">
    <property type="nucleotide sequence ID" value="NZ_JABXXQ010000263.1"/>
</dbReference>
<comment type="caution">
    <text evidence="7">The sequence shown here is derived from an EMBL/GenBank/DDBJ whole genome shotgun (WGS) entry which is preliminary data.</text>
</comment>
<evidence type="ECO:0000256" key="3">
    <source>
        <dbReference type="ARBA" id="ARBA00023125"/>
    </source>
</evidence>
<name>A0A850NT93_9PROT</name>
<dbReference type="Gene3D" id="3.40.190.290">
    <property type="match status" value="1"/>
</dbReference>
<dbReference type="GO" id="GO:0003700">
    <property type="term" value="F:DNA-binding transcription factor activity"/>
    <property type="evidence" value="ECO:0007669"/>
    <property type="project" value="InterPro"/>
</dbReference>
<evidence type="ECO:0000259" key="5">
    <source>
        <dbReference type="PROSITE" id="PS50931"/>
    </source>
</evidence>
<reference evidence="7 9" key="1">
    <citation type="submission" date="2020-06" db="EMBL/GenBank/DDBJ databases">
        <title>Description of novel acetic acid bacteria.</title>
        <authorList>
            <person name="Sombolestani A."/>
        </authorList>
    </citation>
    <scope>NUCLEOTIDE SEQUENCE [LARGE SCALE GENOMIC DNA]</scope>
    <source>
        <strain evidence="7 9">LMG 26838</strain>
    </source>
</reference>
<evidence type="ECO:0000313" key="9">
    <source>
        <dbReference type="Proteomes" id="UP000565205"/>
    </source>
</evidence>
<dbReference type="InterPro" id="IPR036388">
    <property type="entry name" value="WH-like_DNA-bd_sf"/>
</dbReference>
<dbReference type="Gene3D" id="1.10.10.10">
    <property type="entry name" value="Winged helix-like DNA-binding domain superfamily/Winged helix DNA-binding domain"/>
    <property type="match status" value="1"/>
</dbReference>
<evidence type="ECO:0000256" key="4">
    <source>
        <dbReference type="ARBA" id="ARBA00023163"/>
    </source>
</evidence>
<dbReference type="Proteomes" id="UP000565205">
    <property type="component" value="Unassembled WGS sequence"/>
</dbReference>
<keyword evidence="3 6" id="KW-0238">DNA-binding</keyword>
<sequence length="304" mass="32681">MDCVGIELFVAVAGGATLAKAAQRLRITPMSATRRLAALERELGVRLVHRTTRAIALTAEGLAFLPHAHRLIVEHAAARASVRAGEDGPSGRLRLTSSVAFGRRIVAPLLVELLREHPAVSAELLMTDSVVDLVAEGLDLAVRIADLADNRLIARRLAPNPRELVATRAYLDQAGSPRTLDELGEHDCLAITGTGHWTFLADQAPVRHRIEGRFTANSIDGLRAACLGGAGIANLSAWFVRDDLARGALVRVRLADATPQPLSIWAVYASQRLLPPRTRVFVDALARRLRDWCAPDPAVSSPAG</sequence>
<keyword evidence="2" id="KW-0805">Transcription regulation</keyword>
<evidence type="ECO:0000256" key="1">
    <source>
        <dbReference type="ARBA" id="ARBA00009437"/>
    </source>
</evidence>
<dbReference type="PROSITE" id="PS50931">
    <property type="entry name" value="HTH_LYSR"/>
    <property type="match status" value="1"/>
</dbReference>
<dbReference type="EMBL" id="JABXXQ010000263">
    <property type="protein sequence ID" value="NVN31006.1"/>
    <property type="molecule type" value="Genomic_DNA"/>
</dbReference>
<dbReference type="EMBL" id="JACHXV010000002">
    <property type="protein sequence ID" value="MBB3172832.1"/>
    <property type="molecule type" value="Genomic_DNA"/>
</dbReference>
<evidence type="ECO:0000256" key="2">
    <source>
        <dbReference type="ARBA" id="ARBA00023015"/>
    </source>
</evidence>
<feature type="domain" description="HTH lysR-type" evidence="5">
    <location>
        <begin position="1"/>
        <end position="58"/>
    </location>
</feature>
<protein>
    <submittedName>
        <fullName evidence="6">DNA-binding transcriptional LysR family regulator</fullName>
    </submittedName>
    <submittedName>
        <fullName evidence="7">LysR family transcriptional regulator</fullName>
    </submittedName>
</protein>
<dbReference type="SUPFAM" id="SSF46785">
    <property type="entry name" value="Winged helix' DNA-binding domain"/>
    <property type="match status" value="1"/>
</dbReference>
<dbReference type="InterPro" id="IPR000847">
    <property type="entry name" value="LysR_HTH_N"/>
</dbReference>